<dbReference type="Pfam" id="PF01261">
    <property type="entry name" value="AP_endonuc_2"/>
    <property type="match status" value="1"/>
</dbReference>
<protein>
    <recommendedName>
        <fullName evidence="1">Xylose isomerase-like TIM barrel domain-containing protein</fullName>
    </recommendedName>
</protein>
<dbReference type="InterPro" id="IPR013022">
    <property type="entry name" value="Xyl_isomerase-like_TIM-brl"/>
</dbReference>
<dbReference type="RefSeq" id="WP_126505130.1">
    <property type="nucleotide sequence ID" value="NZ_RXNV01000002.1"/>
</dbReference>
<gene>
    <name evidence="2" type="ORF">EKG39_07605</name>
</gene>
<dbReference type="Proteomes" id="UP000282060">
    <property type="component" value="Unassembled WGS sequence"/>
</dbReference>
<proteinExistence type="predicted"/>
<organism evidence="2 3">
    <name type="scientific">Shewanella atlantica</name>
    <dbReference type="NCBI Taxonomy" id="271099"/>
    <lineage>
        <taxon>Bacteria</taxon>
        <taxon>Pseudomonadati</taxon>
        <taxon>Pseudomonadota</taxon>
        <taxon>Gammaproteobacteria</taxon>
        <taxon>Alteromonadales</taxon>
        <taxon>Shewanellaceae</taxon>
        <taxon>Shewanella</taxon>
    </lineage>
</organism>
<name>A0A431WED1_9GAMM</name>
<dbReference type="OrthoDB" id="6253202at2"/>
<dbReference type="Gene3D" id="3.20.20.150">
    <property type="entry name" value="Divalent-metal-dependent TIM barrel enzymes"/>
    <property type="match status" value="1"/>
</dbReference>
<reference evidence="2 3" key="1">
    <citation type="submission" date="2018-12" db="EMBL/GenBank/DDBJ databases">
        <authorList>
            <person name="Yu L."/>
        </authorList>
    </citation>
    <scope>NUCLEOTIDE SEQUENCE [LARGE SCALE GENOMIC DNA]</scope>
    <source>
        <strain evidence="2 3">HAW-EB5</strain>
    </source>
</reference>
<sequence length="342" mass="39043">MQQLANITVTPKPGHLFDSWSSAGQWLSNMSLSGFEIYPHGELNAEDIPAKLVGGFHLQSFPILTPLLYNDSARLMKIFGDWQTVEQFYGGTDADHIVNTMVSQLNLAAKLNAPYAVFHPMDCDMEHLFSQNFPWTLDDTFTACAELLNLALKRSNFKGWLLLENMWWKQSFRLDSRQEYDDLRSRINYAKCGICFDTGHMMATNNSITDESGAISFLQNRLHQLDLSSEIKTLHLNSNLKNHSLQKDSTGEKSRNKQSQASYQNCDGFWAQFDVALQHISGLDPHNGFQCEDLSHLIETINPNYLVHEVAQNDINEWQQSIRLQQACLSPVADLFEWKQYA</sequence>
<comment type="caution">
    <text evidence="2">The sequence shown here is derived from an EMBL/GenBank/DDBJ whole genome shotgun (WGS) entry which is preliminary data.</text>
</comment>
<keyword evidence="3" id="KW-1185">Reference proteome</keyword>
<dbReference type="SUPFAM" id="SSF51658">
    <property type="entry name" value="Xylose isomerase-like"/>
    <property type="match status" value="1"/>
</dbReference>
<dbReference type="EMBL" id="RXNV01000002">
    <property type="protein sequence ID" value="RTR33577.1"/>
    <property type="molecule type" value="Genomic_DNA"/>
</dbReference>
<evidence type="ECO:0000259" key="1">
    <source>
        <dbReference type="Pfam" id="PF01261"/>
    </source>
</evidence>
<accession>A0A431WED1</accession>
<evidence type="ECO:0000313" key="3">
    <source>
        <dbReference type="Proteomes" id="UP000282060"/>
    </source>
</evidence>
<dbReference type="InterPro" id="IPR036237">
    <property type="entry name" value="Xyl_isomerase-like_sf"/>
</dbReference>
<evidence type="ECO:0000313" key="2">
    <source>
        <dbReference type="EMBL" id="RTR33577.1"/>
    </source>
</evidence>
<dbReference type="AlphaFoldDB" id="A0A431WED1"/>
<feature type="domain" description="Xylose isomerase-like TIM barrel" evidence="1">
    <location>
        <begin position="98"/>
        <end position="240"/>
    </location>
</feature>